<evidence type="ECO:0000313" key="1">
    <source>
        <dbReference type="EMBL" id="EMS34619.1"/>
    </source>
</evidence>
<dbReference type="InParanoid" id="M7XIF7"/>
<dbReference type="EMBL" id="AMZY02000005">
    <property type="protein sequence ID" value="EMS34619.1"/>
    <property type="molecule type" value="Genomic_DNA"/>
</dbReference>
<proteinExistence type="predicted"/>
<evidence type="ECO:0000313" key="2">
    <source>
        <dbReference type="Proteomes" id="UP000010953"/>
    </source>
</evidence>
<organism evidence="1 2">
    <name type="scientific">Mariniradius saccharolyticus AK6</name>
    <dbReference type="NCBI Taxonomy" id="1239962"/>
    <lineage>
        <taxon>Bacteria</taxon>
        <taxon>Pseudomonadati</taxon>
        <taxon>Bacteroidota</taxon>
        <taxon>Cytophagia</taxon>
        <taxon>Cytophagales</taxon>
        <taxon>Cyclobacteriaceae</taxon>
        <taxon>Mariniradius</taxon>
    </lineage>
</organism>
<reference evidence="1" key="1">
    <citation type="submission" date="2013-01" db="EMBL/GenBank/DDBJ databases">
        <title>Genome assembly of Mariniradius saccharolyticus AK6.</title>
        <authorList>
            <person name="Vaidya B."/>
            <person name="Khatri I."/>
            <person name="Tanuku N.R.S."/>
            <person name="Subramanian S."/>
            <person name="Pinnaka A."/>
        </authorList>
    </citation>
    <scope>NUCLEOTIDE SEQUENCE [LARGE SCALE GENOMIC DNA]</scope>
    <source>
        <strain evidence="1">AK6</strain>
    </source>
</reference>
<comment type="caution">
    <text evidence="1">The sequence shown here is derived from an EMBL/GenBank/DDBJ whole genome shotgun (WGS) entry which is preliminary data.</text>
</comment>
<protein>
    <submittedName>
        <fullName evidence="1">Uncharacterized protein</fullName>
    </submittedName>
</protein>
<accession>M7XIF7</accession>
<dbReference type="Proteomes" id="UP000010953">
    <property type="component" value="Unassembled WGS sequence"/>
</dbReference>
<name>M7XIF7_9BACT</name>
<gene>
    <name evidence="1" type="ORF">C943_03306</name>
</gene>
<sequence length="160" mass="17849">MDMETIITLAKRKSLNERAIAKGLFADLEKPFKLIIASNDPSDIFRTVHLKNDKVVLELIIEDPKLGDQIRTQEMGKESFWAALAVDPMEHIASNREVWFEFTGGFPEGDYELEREGYVIGNKYKGILHPEAAGGAGQVWTVAASGNDCVFYVGENCKVL</sequence>
<dbReference type="AlphaFoldDB" id="M7XIF7"/>
<dbReference type="STRING" id="1239962.C943_03306"/>
<keyword evidence="2" id="KW-1185">Reference proteome</keyword>